<sequence length="238" mass="27652">MTLLRLIFFAGRSQRSCSSLRGNNNGLWLSNNGRWLSDSGGRGPHHRAQDATRLILDHQYSVPKDTILFKYDNPRFFRLMNVFAMSQFFFWVYLSHFAFSTMKNVPISQEKKEDKDLPWWRKINFGKYRNGIAAGSFLIGWGTLAICWMYTLRSVRYLILKKGGKELLFITYTPLGHHRSMTVPLEKVSAKQSRLSAKVHLPLKVRGTYFNYILDMSGSFLNSQLFDYSAGLRRSWAK</sequence>
<comment type="caution">
    <text evidence="2">The sequence shown here is derived from an EMBL/GenBank/DDBJ whole genome shotgun (WGS) entry which is preliminary data.</text>
</comment>
<accession>A0AAW0VWN8</accession>
<gene>
    <name evidence="2" type="ORF">OTU49_012889</name>
</gene>
<dbReference type="PANTHER" id="PTHR14549">
    <property type="entry name" value="TRANSMEMBRANE PROTEIN 223"/>
    <property type="match status" value="1"/>
</dbReference>
<evidence type="ECO:0000313" key="3">
    <source>
        <dbReference type="Proteomes" id="UP001445076"/>
    </source>
</evidence>
<dbReference type="InterPro" id="IPR026100">
    <property type="entry name" value="Tmem223"/>
</dbReference>
<keyword evidence="1" id="KW-0812">Transmembrane</keyword>
<keyword evidence="3" id="KW-1185">Reference proteome</keyword>
<dbReference type="Proteomes" id="UP001445076">
    <property type="component" value="Unassembled WGS sequence"/>
</dbReference>
<dbReference type="EMBL" id="JARKIK010000116">
    <property type="protein sequence ID" value="KAK8721180.1"/>
    <property type="molecule type" value="Genomic_DNA"/>
</dbReference>
<dbReference type="AlphaFoldDB" id="A0AAW0VWN8"/>
<dbReference type="InterPro" id="IPR045325">
    <property type="entry name" value="TMEM70/TMEM186/TMEM223"/>
</dbReference>
<evidence type="ECO:0000313" key="2">
    <source>
        <dbReference type="EMBL" id="KAK8721180.1"/>
    </source>
</evidence>
<evidence type="ECO:0008006" key="4">
    <source>
        <dbReference type="Google" id="ProtNLM"/>
    </source>
</evidence>
<dbReference type="PANTHER" id="PTHR14549:SF2">
    <property type="entry name" value="TRANSMEMBRANE PROTEIN 223"/>
    <property type="match status" value="1"/>
</dbReference>
<reference evidence="2 3" key="1">
    <citation type="journal article" date="2024" name="BMC Genomics">
        <title>Genome assembly of redclaw crayfish (Cherax quadricarinatus) provides insights into its immune adaptation and hypoxia tolerance.</title>
        <authorList>
            <person name="Liu Z."/>
            <person name="Zheng J."/>
            <person name="Li H."/>
            <person name="Fang K."/>
            <person name="Wang S."/>
            <person name="He J."/>
            <person name="Zhou D."/>
            <person name="Weng S."/>
            <person name="Chi M."/>
            <person name="Gu Z."/>
            <person name="He J."/>
            <person name="Li F."/>
            <person name="Wang M."/>
        </authorList>
    </citation>
    <scope>NUCLEOTIDE SEQUENCE [LARGE SCALE GENOMIC DNA]</scope>
    <source>
        <strain evidence="2">ZL_2023a</strain>
    </source>
</reference>
<name>A0AAW0VWN8_CHEQU</name>
<dbReference type="Pfam" id="PF06979">
    <property type="entry name" value="TMEM70"/>
    <property type="match status" value="1"/>
</dbReference>
<dbReference type="GO" id="GO:0007399">
    <property type="term" value="P:nervous system development"/>
    <property type="evidence" value="ECO:0007669"/>
    <property type="project" value="TreeGrafter"/>
</dbReference>
<dbReference type="GO" id="GO:0005739">
    <property type="term" value="C:mitochondrion"/>
    <property type="evidence" value="ECO:0007669"/>
    <property type="project" value="TreeGrafter"/>
</dbReference>
<evidence type="ECO:0000256" key="1">
    <source>
        <dbReference type="SAM" id="Phobius"/>
    </source>
</evidence>
<proteinExistence type="predicted"/>
<keyword evidence="1" id="KW-1133">Transmembrane helix</keyword>
<feature type="transmembrane region" description="Helical" evidence="1">
    <location>
        <begin position="76"/>
        <end position="94"/>
    </location>
</feature>
<protein>
    <recommendedName>
        <fullName evidence="4">Transmembrane protein 223</fullName>
    </recommendedName>
</protein>
<organism evidence="2 3">
    <name type="scientific">Cherax quadricarinatus</name>
    <name type="common">Australian red claw crayfish</name>
    <dbReference type="NCBI Taxonomy" id="27406"/>
    <lineage>
        <taxon>Eukaryota</taxon>
        <taxon>Metazoa</taxon>
        <taxon>Ecdysozoa</taxon>
        <taxon>Arthropoda</taxon>
        <taxon>Crustacea</taxon>
        <taxon>Multicrustacea</taxon>
        <taxon>Malacostraca</taxon>
        <taxon>Eumalacostraca</taxon>
        <taxon>Eucarida</taxon>
        <taxon>Decapoda</taxon>
        <taxon>Pleocyemata</taxon>
        <taxon>Astacidea</taxon>
        <taxon>Parastacoidea</taxon>
        <taxon>Parastacidae</taxon>
        <taxon>Cherax</taxon>
    </lineage>
</organism>
<feature type="transmembrane region" description="Helical" evidence="1">
    <location>
        <begin position="132"/>
        <end position="152"/>
    </location>
</feature>
<keyword evidence="1" id="KW-0472">Membrane</keyword>